<name>A0A6J5DSM6_9BURK</name>
<proteinExistence type="predicted"/>
<reference evidence="4 5" key="1">
    <citation type="submission" date="2020-04" db="EMBL/GenBank/DDBJ databases">
        <authorList>
            <person name="De Canck E."/>
        </authorList>
    </citation>
    <scope>NUCLEOTIDE SEQUENCE [LARGE SCALE GENOMIC DNA]</scope>
    <source>
        <strain evidence="4 5">LMG 29739</strain>
    </source>
</reference>
<feature type="signal peptide" evidence="2">
    <location>
        <begin position="1"/>
        <end position="44"/>
    </location>
</feature>
<gene>
    <name evidence="4" type="ORF">LMG29739_02464</name>
</gene>
<dbReference type="Proteomes" id="UP000494329">
    <property type="component" value="Unassembled WGS sequence"/>
</dbReference>
<keyword evidence="5" id="KW-1185">Reference proteome</keyword>
<evidence type="ECO:0000259" key="3">
    <source>
        <dbReference type="Pfam" id="PF08450"/>
    </source>
</evidence>
<dbReference type="PANTHER" id="PTHR47572:SF4">
    <property type="entry name" value="LACTONASE DRP35"/>
    <property type="match status" value="1"/>
</dbReference>
<evidence type="ECO:0000313" key="4">
    <source>
        <dbReference type="EMBL" id="CAB3756504.1"/>
    </source>
</evidence>
<accession>A0A6J5DSM6</accession>
<evidence type="ECO:0000256" key="1">
    <source>
        <dbReference type="ARBA" id="ARBA00022801"/>
    </source>
</evidence>
<dbReference type="PANTHER" id="PTHR47572">
    <property type="entry name" value="LIPOPROTEIN-RELATED"/>
    <property type="match status" value="1"/>
</dbReference>
<keyword evidence="2" id="KW-0732">Signal</keyword>
<dbReference type="Gene3D" id="2.120.10.30">
    <property type="entry name" value="TolB, C-terminal domain"/>
    <property type="match status" value="1"/>
</dbReference>
<organism evidence="4 5">
    <name type="scientific">Paraburkholderia solisilvae</name>
    <dbReference type="NCBI Taxonomy" id="624376"/>
    <lineage>
        <taxon>Bacteria</taxon>
        <taxon>Pseudomonadati</taxon>
        <taxon>Pseudomonadota</taxon>
        <taxon>Betaproteobacteria</taxon>
        <taxon>Burkholderiales</taxon>
        <taxon>Burkholderiaceae</taxon>
        <taxon>Paraburkholderia</taxon>
    </lineage>
</organism>
<dbReference type="InterPro" id="IPR051262">
    <property type="entry name" value="SMP-30/CGR1_Lactonase"/>
</dbReference>
<dbReference type="GO" id="GO:0016787">
    <property type="term" value="F:hydrolase activity"/>
    <property type="evidence" value="ECO:0007669"/>
    <property type="project" value="UniProtKB-KW"/>
</dbReference>
<dbReference type="Pfam" id="PF08450">
    <property type="entry name" value="SGL"/>
    <property type="match status" value="1"/>
</dbReference>
<feature type="domain" description="SMP-30/Gluconolactonase/LRE-like region" evidence="3">
    <location>
        <begin position="61"/>
        <end position="303"/>
    </location>
</feature>
<sequence length="338" mass="36104">MMLNCFTQYSGGYKQILLTNACFRFGHKIAILLLLLLASVHAFAQVDETTGIKEIADGLRFPEGTVFVAKALYFVDYGKSQVLRIDQGRVHVIWQHDGCGANGLVQSANTLLIACYDDNSIVEISTDGRAISSINADVDGEPLIHPNDLTGDHHGGVYFTASGSADTPGKVYYRDDAHRIREVATGLSYANGVAVSPDGRTLYVAESDAARILAFTISAPGSLENRRVFATQAALGNLSPTERFTPDGVRTDAQGNVFIAEYNGGGIAVFDSDGQLRATARLPGAHHSNLAISPDGKSIFVTAVENEANGESHGKLLQIPNPIVHQHVGAVRVPSTAR</sequence>
<dbReference type="InterPro" id="IPR013658">
    <property type="entry name" value="SGL"/>
</dbReference>
<protein>
    <recommendedName>
        <fullName evidence="3">SMP-30/Gluconolactonase/LRE-like region domain-containing protein</fullName>
    </recommendedName>
</protein>
<dbReference type="AlphaFoldDB" id="A0A6J5DSM6"/>
<keyword evidence="1" id="KW-0378">Hydrolase</keyword>
<feature type="chain" id="PRO_5027085429" description="SMP-30/Gluconolactonase/LRE-like region domain-containing protein" evidence="2">
    <location>
        <begin position="45"/>
        <end position="338"/>
    </location>
</feature>
<evidence type="ECO:0000313" key="5">
    <source>
        <dbReference type="Proteomes" id="UP000494329"/>
    </source>
</evidence>
<dbReference type="InterPro" id="IPR011042">
    <property type="entry name" value="6-blade_b-propeller_TolB-like"/>
</dbReference>
<dbReference type="EMBL" id="CADIKF010000016">
    <property type="protein sequence ID" value="CAB3756504.1"/>
    <property type="molecule type" value="Genomic_DNA"/>
</dbReference>
<evidence type="ECO:0000256" key="2">
    <source>
        <dbReference type="SAM" id="SignalP"/>
    </source>
</evidence>
<dbReference type="SUPFAM" id="SSF63829">
    <property type="entry name" value="Calcium-dependent phosphotriesterase"/>
    <property type="match status" value="1"/>
</dbReference>